<keyword evidence="1" id="KW-0732">Signal</keyword>
<name>A0A7R9KB08_TIMGE</name>
<protein>
    <recommendedName>
        <fullName evidence="3">Secreted protein</fullName>
    </recommendedName>
</protein>
<feature type="chain" id="PRO_5031304386" description="Secreted protein" evidence="1">
    <location>
        <begin position="20"/>
        <end position="73"/>
    </location>
</feature>
<evidence type="ECO:0008006" key="3">
    <source>
        <dbReference type="Google" id="ProtNLM"/>
    </source>
</evidence>
<dbReference type="AlphaFoldDB" id="A0A7R9KB08"/>
<dbReference type="EMBL" id="OE847938">
    <property type="protein sequence ID" value="CAD7611931.1"/>
    <property type="molecule type" value="Genomic_DNA"/>
</dbReference>
<feature type="signal peptide" evidence="1">
    <location>
        <begin position="1"/>
        <end position="19"/>
    </location>
</feature>
<gene>
    <name evidence="2" type="ORF">TGEB3V08_LOCUS11078</name>
</gene>
<proteinExistence type="predicted"/>
<evidence type="ECO:0000256" key="1">
    <source>
        <dbReference type="SAM" id="SignalP"/>
    </source>
</evidence>
<sequence>MKQGLVSKLLLVLVRFCDFERSGAWLRPGQLGPEWANRQNEDSDSEFHGRLRVEWAWSHRTASQSWKICWEDP</sequence>
<reference evidence="2" key="1">
    <citation type="submission" date="2020-11" db="EMBL/GenBank/DDBJ databases">
        <authorList>
            <person name="Tran Van P."/>
        </authorList>
    </citation>
    <scope>NUCLEOTIDE SEQUENCE</scope>
</reference>
<evidence type="ECO:0000313" key="2">
    <source>
        <dbReference type="EMBL" id="CAD7611931.1"/>
    </source>
</evidence>
<organism evidence="2">
    <name type="scientific">Timema genevievae</name>
    <name type="common">Walking stick</name>
    <dbReference type="NCBI Taxonomy" id="629358"/>
    <lineage>
        <taxon>Eukaryota</taxon>
        <taxon>Metazoa</taxon>
        <taxon>Ecdysozoa</taxon>
        <taxon>Arthropoda</taxon>
        <taxon>Hexapoda</taxon>
        <taxon>Insecta</taxon>
        <taxon>Pterygota</taxon>
        <taxon>Neoptera</taxon>
        <taxon>Polyneoptera</taxon>
        <taxon>Phasmatodea</taxon>
        <taxon>Timematodea</taxon>
        <taxon>Timematoidea</taxon>
        <taxon>Timematidae</taxon>
        <taxon>Timema</taxon>
    </lineage>
</organism>
<accession>A0A7R9KB08</accession>